<evidence type="ECO:0000313" key="3">
    <source>
        <dbReference type="Proteomes" id="UP000239156"/>
    </source>
</evidence>
<dbReference type="VEuPathDB" id="FungiDB:PSTT_13508"/>
<reference evidence="2" key="1">
    <citation type="submission" date="2017-12" db="EMBL/GenBank/DDBJ databases">
        <title>Gene loss provides genomic basis for host adaptation in cereal stripe rust fungi.</title>
        <authorList>
            <person name="Xia C."/>
        </authorList>
    </citation>
    <scope>NUCLEOTIDE SEQUENCE [LARGE SCALE GENOMIC DNA]</scope>
    <source>
        <strain evidence="2">93-210</strain>
    </source>
</reference>
<dbReference type="Proteomes" id="UP000239156">
    <property type="component" value="Unassembled WGS sequence"/>
</dbReference>
<dbReference type="AlphaFoldDB" id="A0A2S4URN7"/>
<keyword evidence="3" id="KW-1185">Reference proteome</keyword>
<name>A0A2S4URN7_9BASI</name>
<evidence type="ECO:0000313" key="2">
    <source>
        <dbReference type="EMBL" id="POV99877.1"/>
    </source>
</evidence>
<proteinExistence type="predicted"/>
<feature type="region of interest" description="Disordered" evidence="1">
    <location>
        <begin position="1"/>
        <end position="21"/>
    </location>
</feature>
<evidence type="ECO:0000256" key="1">
    <source>
        <dbReference type="SAM" id="MobiDB-lite"/>
    </source>
</evidence>
<feature type="compositionally biased region" description="Polar residues" evidence="1">
    <location>
        <begin position="9"/>
        <end position="21"/>
    </location>
</feature>
<sequence length="76" mass="8329">MLAKPKGTCSKSASASHLQLENQPESRFLVSCYRICCVPRKAWQANAFIDDKLADGTLARGLDGSSLNFEPAMRII</sequence>
<dbReference type="EMBL" id="PKSL01000191">
    <property type="protein sequence ID" value="POV99877.1"/>
    <property type="molecule type" value="Genomic_DNA"/>
</dbReference>
<protein>
    <submittedName>
        <fullName evidence="2">Uncharacterized protein</fullName>
    </submittedName>
</protein>
<organism evidence="2 3">
    <name type="scientific">Puccinia striiformis</name>
    <dbReference type="NCBI Taxonomy" id="27350"/>
    <lineage>
        <taxon>Eukaryota</taxon>
        <taxon>Fungi</taxon>
        <taxon>Dikarya</taxon>
        <taxon>Basidiomycota</taxon>
        <taxon>Pucciniomycotina</taxon>
        <taxon>Pucciniomycetes</taxon>
        <taxon>Pucciniales</taxon>
        <taxon>Pucciniaceae</taxon>
        <taxon>Puccinia</taxon>
    </lineage>
</organism>
<gene>
    <name evidence="2" type="ORF">PSTT_13508</name>
</gene>
<comment type="caution">
    <text evidence="2">The sequence shown here is derived from an EMBL/GenBank/DDBJ whole genome shotgun (WGS) entry which is preliminary data.</text>
</comment>
<accession>A0A2S4URN7</accession>